<feature type="region of interest" description="Disordered" evidence="1">
    <location>
        <begin position="38"/>
        <end position="66"/>
    </location>
</feature>
<comment type="caution">
    <text evidence="2">The sequence shown here is derived from an EMBL/GenBank/DDBJ whole genome shotgun (WGS) entry which is preliminary data.</text>
</comment>
<evidence type="ECO:0000313" key="2">
    <source>
        <dbReference type="EMBL" id="MPC15711.1"/>
    </source>
</evidence>
<dbReference type="Proteomes" id="UP000324222">
    <property type="component" value="Unassembled WGS sequence"/>
</dbReference>
<evidence type="ECO:0000256" key="1">
    <source>
        <dbReference type="SAM" id="MobiDB-lite"/>
    </source>
</evidence>
<dbReference type="AlphaFoldDB" id="A0A5B7D3C1"/>
<protein>
    <submittedName>
        <fullName evidence="2">Uncharacterized protein</fullName>
    </submittedName>
</protein>
<gene>
    <name evidence="2" type="ORF">E2C01_008510</name>
</gene>
<proteinExistence type="predicted"/>
<evidence type="ECO:0000313" key="3">
    <source>
        <dbReference type="Proteomes" id="UP000324222"/>
    </source>
</evidence>
<dbReference type="EMBL" id="VSRR010000449">
    <property type="protein sequence ID" value="MPC15711.1"/>
    <property type="molecule type" value="Genomic_DNA"/>
</dbReference>
<keyword evidence="3" id="KW-1185">Reference proteome</keyword>
<accession>A0A5B7D3C1</accession>
<sequence>MIKRRDKIAKWFMRVREYKAVRQDKEIFTPFHQQMIAKKKRRAENGSGEGGCEDGSRTGMTKEEEEAKLRQLFSAEDYEETRCGLGPCTPSWLQVRSHETVVSDDIKITLAIPSES</sequence>
<name>A0A5B7D3C1_PORTR</name>
<dbReference type="OrthoDB" id="5062115at2759"/>
<feature type="compositionally biased region" description="Basic and acidic residues" evidence="1">
    <location>
        <begin position="54"/>
        <end position="66"/>
    </location>
</feature>
<reference evidence="2 3" key="1">
    <citation type="submission" date="2019-05" db="EMBL/GenBank/DDBJ databases">
        <title>Another draft genome of Portunus trituberculatus and its Hox gene families provides insights of decapod evolution.</title>
        <authorList>
            <person name="Jeong J.-H."/>
            <person name="Song I."/>
            <person name="Kim S."/>
            <person name="Choi T."/>
            <person name="Kim D."/>
            <person name="Ryu S."/>
            <person name="Kim W."/>
        </authorList>
    </citation>
    <scope>NUCLEOTIDE SEQUENCE [LARGE SCALE GENOMIC DNA]</scope>
    <source>
        <tissue evidence="2">Muscle</tissue>
    </source>
</reference>
<organism evidence="2 3">
    <name type="scientific">Portunus trituberculatus</name>
    <name type="common">Swimming crab</name>
    <name type="synonym">Neptunus trituberculatus</name>
    <dbReference type="NCBI Taxonomy" id="210409"/>
    <lineage>
        <taxon>Eukaryota</taxon>
        <taxon>Metazoa</taxon>
        <taxon>Ecdysozoa</taxon>
        <taxon>Arthropoda</taxon>
        <taxon>Crustacea</taxon>
        <taxon>Multicrustacea</taxon>
        <taxon>Malacostraca</taxon>
        <taxon>Eumalacostraca</taxon>
        <taxon>Eucarida</taxon>
        <taxon>Decapoda</taxon>
        <taxon>Pleocyemata</taxon>
        <taxon>Brachyura</taxon>
        <taxon>Eubrachyura</taxon>
        <taxon>Portunoidea</taxon>
        <taxon>Portunidae</taxon>
        <taxon>Portuninae</taxon>
        <taxon>Portunus</taxon>
    </lineage>
</organism>